<name>A0A840FHC3_9SPHN</name>
<sequence>MASARWVALIAIAAPTLAAPVQAETRPAQTAAAPEVRGTWELDAGASAHERVIGETVVIGGDETNVTYSATVRFQGKVTGARFAATVDGPEVPLMSLAGNVVGRARIRRLPSGRTITEMTPDVGIRRIIEHRVSIDGKTLLSLLYDPSGAVLSILVFRRTV</sequence>
<proteinExistence type="predicted"/>
<dbReference type="AlphaFoldDB" id="A0A840FHC3"/>
<reference evidence="2 3" key="1">
    <citation type="submission" date="2020-08" db="EMBL/GenBank/DDBJ databases">
        <title>Genomic Encyclopedia of Type Strains, Phase IV (KMG-IV): sequencing the most valuable type-strain genomes for metagenomic binning, comparative biology and taxonomic classification.</title>
        <authorList>
            <person name="Goeker M."/>
        </authorList>
    </citation>
    <scope>NUCLEOTIDE SEQUENCE [LARGE SCALE GENOMIC DNA]</scope>
    <source>
        <strain evidence="2 3">YC6723</strain>
    </source>
</reference>
<keyword evidence="3" id="KW-1185">Reference proteome</keyword>
<dbReference type="Proteomes" id="UP000529795">
    <property type="component" value="Unassembled WGS sequence"/>
</dbReference>
<keyword evidence="1" id="KW-0732">Signal</keyword>
<evidence type="ECO:0000313" key="3">
    <source>
        <dbReference type="Proteomes" id="UP000529795"/>
    </source>
</evidence>
<feature type="chain" id="PRO_5032532609" evidence="1">
    <location>
        <begin position="24"/>
        <end position="161"/>
    </location>
</feature>
<gene>
    <name evidence="2" type="ORF">GGQ80_000621</name>
</gene>
<evidence type="ECO:0000313" key="2">
    <source>
        <dbReference type="EMBL" id="MBB4152745.1"/>
    </source>
</evidence>
<feature type="signal peptide" evidence="1">
    <location>
        <begin position="1"/>
        <end position="23"/>
    </location>
</feature>
<dbReference type="RefSeq" id="WP_183982391.1">
    <property type="nucleotide sequence ID" value="NZ_JACIEV010000001.1"/>
</dbReference>
<protein>
    <submittedName>
        <fullName evidence="2">Uncharacterized protein</fullName>
    </submittedName>
</protein>
<organism evidence="2 3">
    <name type="scientific">Sphingomonas jinjuensis</name>
    <dbReference type="NCBI Taxonomy" id="535907"/>
    <lineage>
        <taxon>Bacteria</taxon>
        <taxon>Pseudomonadati</taxon>
        <taxon>Pseudomonadota</taxon>
        <taxon>Alphaproteobacteria</taxon>
        <taxon>Sphingomonadales</taxon>
        <taxon>Sphingomonadaceae</taxon>
        <taxon>Sphingomonas</taxon>
    </lineage>
</organism>
<dbReference type="EMBL" id="JACIEV010000001">
    <property type="protein sequence ID" value="MBB4152745.1"/>
    <property type="molecule type" value="Genomic_DNA"/>
</dbReference>
<accession>A0A840FHC3</accession>
<comment type="caution">
    <text evidence="2">The sequence shown here is derived from an EMBL/GenBank/DDBJ whole genome shotgun (WGS) entry which is preliminary data.</text>
</comment>
<evidence type="ECO:0000256" key="1">
    <source>
        <dbReference type="SAM" id="SignalP"/>
    </source>
</evidence>